<proteinExistence type="predicted"/>
<keyword evidence="3" id="KW-1185">Reference proteome</keyword>
<protein>
    <submittedName>
        <fullName evidence="2">Uncharacterized protein</fullName>
    </submittedName>
</protein>
<dbReference type="AlphaFoldDB" id="A0A9W4KHX8"/>
<evidence type="ECO:0000256" key="1">
    <source>
        <dbReference type="SAM" id="MobiDB-lite"/>
    </source>
</evidence>
<feature type="compositionally biased region" description="Basic residues" evidence="1">
    <location>
        <begin position="102"/>
        <end position="114"/>
    </location>
</feature>
<feature type="compositionally biased region" description="Low complexity" evidence="1">
    <location>
        <begin position="30"/>
        <end position="41"/>
    </location>
</feature>
<dbReference type="Proteomes" id="UP001154252">
    <property type="component" value="Unassembled WGS sequence"/>
</dbReference>
<name>A0A9W4KHX8_9EURO</name>
<comment type="caution">
    <text evidence="2">The sequence shown here is derived from an EMBL/GenBank/DDBJ whole genome shotgun (WGS) entry which is preliminary data.</text>
</comment>
<evidence type="ECO:0000313" key="3">
    <source>
        <dbReference type="Proteomes" id="UP001154252"/>
    </source>
</evidence>
<sequence length="215" mass="23046">MPNENPACADCKAKKKRCIHRNQPVKLAEAEAIPASMSSPSAPAPAAVPTPAPTPTPVDAPGAATRGRRKAAEAKTKEMSPAPADSSDDLSSVPSEAEQKPVVKKPTKRTRRAKPTAAAESQNGAPNLPADNIKAASTMSVHQVFARKLHRNLQELQELMRTFDEAGRDVIHGNLQELKGRMQTFDEAGRDVMASGQTIQNTVEGWIQTWAISGR</sequence>
<accession>A0A9W4KHX8</accession>
<reference evidence="2" key="1">
    <citation type="submission" date="2021-07" db="EMBL/GenBank/DDBJ databases">
        <authorList>
            <person name="Branca A.L. A."/>
        </authorList>
    </citation>
    <scope>NUCLEOTIDE SEQUENCE</scope>
</reference>
<evidence type="ECO:0000313" key="2">
    <source>
        <dbReference type="EMBL" id="CAG8902958.1"/>
    </source>
</evidence>
<dbReference type="EMBL" id="CAJVRC010000880">
    <property type="protein sequence ID" value="CAG8902958.1"/>
    <property type="molecule type" value="Genomic_DNA"/>
</dbReference>
<feature type="compositionally biased region" description="Pro residues" evidence="1">
    <location>
        <begin position="42"/>
        <end position="58"/>
    </location>
</feature>
<organism evidence="2 3">
    <name type="scientific">Penicillium egyptiacum</name>
    <dbReference type="NCBI Taxonomy" id="1303716"/>
    <lineage>
        <taxon>Eukaryota</taxon>
        <taxon>Fungi</taxon>
        <taxon>Dikarya</taxon>
        <taxon>Ascomycota</taxon>
        <taxon>Pezizomycotina</taxon>
        <taxon>Eurotiomycetes</taxon>
        <taxon>Eurotiomycetidae</taxon>
        <taxon>Eurotiales</taxon>
        <taxon>Aspergillaceae</taxon>
        <taxon>Penicillium</taxon>
    </lineage>
</organism>
<dbReference type="OrthoDB" id="4368676at2759"/>
<gene>
    <name evidence="2" type="ORF">PEGY_LOCUS6980</name>
</gene>
<feature type="compositionally biased region" description="Low complexity" evidence="1">
    <location>
        <begin position="80"/>
        <end position="96"/>
    </location>
</feature>
<feature type="region of interest" description="Disordered" evidence="1">
    <location>
        <begin position="29"/>
        <end position="131"/>
    </location>
</feature>